<keyword evidence="2" id="KW-1185">Reference proteome</keyword>
<dbReference type="EMBL" id="JAHUTI010007738">
    <property type="protein sequence ID" value="MED6234423.1"/>
    <property type="molecule type" value="Genomic_DNA"/>
</dbReference>
<comment type="caution">
    <text evidence="1">The sequence shown here is derived from an EMBL/GenBank/DDBJ whole genome shotgun (WGS) entry which is preliminary data.</text>
</comment>
<evidence type="ECO:0000313" key="1">
    <source>
        <dbReference type="EMBL" id="MED6234423.1"/>
    </source>
</evidence>
<reference evidence="1 2" key="1">
    <citation type="submission" date="2021-07" db="EMBL/GenBank/DDBJ databases">
        <authorList>
            <person name="Palmer J.M."/>
        </authorList>
    </citation>
    <scope>NUCLEOTIDE SEQUENCE [LARGE SCALE GENOMIC DNA]</scope>
    <source>
        <strain evidence="1 2">AT_MEX2019</strain>
        <tissue evidence="1">Muscle</tissue>
    </source>
</reference>
<evidence type="ECO:0000313" key="2">
    <source>
        <dbReference type="Proteomes" id="UP001345963"/>
    </source>
</evidence>
<accession>A0ABU7A8X0</accession>
<dbReference type="Proteomes" id="UP001345963">
    <property type="component" value="Unassembled WGS sequence"/>
</dbReference>
<organism evidence="1 2">
    <name type="scientific">Ataeniobius toweri</name>
    <dbReference type="NCBI Taxonomy" id="208326"/>
    <lineage>
        <taxon>Eukaryota</taxon>
        <taxon>Metazoa</taxon>
        <taxon>Chordata</taxon>
        <taxon>Craniata</taxon>
        <taxon>Vertebrata</taxon>
        <taxon>Euteleostomi</taxon>
        <taxon>Actinopterygii</taxon>
        <taxon>Neopterygii</taxon>
        <taxon>Teleostei</taxon>
        <taxon>Neoteleostei</taxon>
        <taxon>Acanthomorphata</taxon>
        <taxon>Ovalentaria</taxon>
        <taxon>Atherinomorphae</taxon>
        <taxon>Cyprinodontiformes</taxon>
        <taxon>Goodeidae</taxon>
        <taxon>Ataeniobius</taxon>
    </lineage>
</organism>
<sequence>MLQLSYVHKGSSNHMLRLCYAHSHMLVKSCAALDQLISFVQSGLVVEKRPDWGNAHFVCRDPYFPPLAARSSTGMRRSYPISFWQTITLWHNTCLDVILFTEKYLIPLGSALWAVPVPAPTVSPPVPVHVYWKLSTSNYSRLSAGH</sequence>
<protein>
    <submittedName>
        <fullName evidence="1">Uncharacterized protein</fullName>
    </submittedName>
</protein>
<proteinExistence type="predicted"/>
<name>A0ABU7A8X0_9TELE</name>
<gene>
    <name evidence="1" type="ORF">ATANTOWER_029654</name>
</gene>